<feature type="domain" description="Aminoacyl-transfer RNA synthetases class-II family profile" evidence="4">
    <location>
        <begin position="1"/>
        <end position="349"/>
    </location>
</feature>
<evidence type="ECO:0000313" key="6">
    <source>
        <dbReference type="Proteomes" id="UP000199356"/>
    </source>
</evidence>
<dbReference type="InterPro" id="IPR041715">
    <property type="entry name" value="HisRS-like_core"/>
</dbReference>
<reference evidence="5 6" key="1">
    <citation type="submission" date="2016-10" db="EMBL/GenBank/DDBJ databases">
        <authorList>
            <person name="de Groot N.N."/>
        </authorList>
    </citation>
    <scope>NUCLEOTIDE SEQUENCE [LARGE SCALE GENOMIC DNA]</scope>
    <source>
        <strain evidence="5 6">DSM 19547</strain>
    </source>
</reference>
<dbReference type="PANTHER" id="PTHR43707">
    <property type="entry name" value="HISTIDYL-TRNA SYNTHETASE"/>
    <property type="match status" value="1"/>
</dbReference>
<feature type="binding site" evidence="3">
    <location>
        <position position="297"/>
    </location>
    <ligand>
        <name>L-histidine</name>
        <dbReference type="ChEBI" id="CHEBI:57595"/>
    </ligand>
</feature>
<dbReference type="InterPro" id="IPR004516">
    <property type="entry name" value="HisRS/HisZ"/>
</dbReference>
<dbReference type="Proteomes" id="UP000199356">
    <property type="component" value="Unassembled WGS sequence"/>
</dbReference>
<evidence type="ECO:0000259" key="4">
    <source>
        <dbReference type="PROSITE" id="PS50862"/>
    </source>
</evidence>
<keyword evidence="5" id="KW-0808">Transferase</keyword>
<comment type="subunit">
    <text evidence="1">Homodimer.</text>
</comment>
<sequence>MSDRAAVRAEAARLLAAFQEAGATPVDPSILQPANTLLDLYGEDIRARAFTTADPLRGEQMLRPDFTVPVVQMHMQNGDEPSRYCYAGEVFRRQESDPARAVEYLQAGYEVFDPRDPATSDAEVFALFSRLLAPLGLRVATGDMGVLMAAVRGLTASDRRKEMLLHHVWRPRRFRTLLDRFGGKGARDRRKLLQTADPLAKAGPEIGLRTRADVLVRLEALRAEADEPPIPAAEVELLDDILDLKETAPNVLAHLRDMAVDMPAIADAVARFEARLEALETAGVDVATLEFEASYGRTSMEYYDGFVFGFYAEGRPDLPPVATGGRYDALTRVLGQGRSSPAVGGVIRPALTLELAT</sequence>
<dbReference type="RefSeq" id="WP_093425340.1">
    <property type="nucleotide sequence ID" value="NZ_FOXA01000034.1"/>
</dbReference>
<evidence type="ECO:0000256" key="2">
    <source>
        <dbReference type="ARBA" id="ARBA00017399"/>
    </source>
</evidence>
<dbReference type="PROSITE" id="PS50862">
    <property type="entry name" value="AA_TRNA_LIGASE_II"/>
    <property type="match status" value="1"/>
</dbReference>
<keyword evidence="5" id="KW-0328">Glycosyltransferase</keyword>
<protein>
    <recommendedName>
        <fullName evidence="2">Histidine--tRNA ligase</fullName>
    </recommendedName>
</protein>
<accession>A0A1I5VPF8</accession>
<evidence type="ECO:0000256" key="3">
    <source>
        <dbReference type="PIRSR" id="PIRSR001549-1"/>
    </source>
</evidence>
<dbReference type="GO" id="GO:0016757">
    <property type="term" value="F:glycosyltransferase activity"/>
    <property type="evidence" value="ECO:0007669"/>
    <property type="project" value="UniProtKB-KW"/>
</dbReference>
<name>A0A1I5VPF8_9RHOB</name>
<organism evidence="5 6">
    <name type="scientific">Tranquillimonas alkanivorans</name>
    <dbReference type="NCBI Taxonomy" id="441119"/>
    <lineage>
        <taxon>Bacteria</taxon>
        <taxon>Pseudomonadati</taxon>
        <taxon>Pseudomonadota</taxon>
        <taxon>Alphaproteobacteria</taxon>
        <taxon>Rhodobacterales</taxon>
        <taxon>Roseobacteraceae</taxon>
        <taxon>Tranquillimonas</taxon>
    </lineage>
</organism>
<evidence type="ECO:0000313" key="5">
    <source>
        <dbReference type="EMBL" id="SFQ09434.1"/>
    </source>
</evidence>
<dbReference type="EMBL" id="FOXA01000034">
    <property type="protein sequence ID" value="SFQ09434.1"/>
    <property type="molecule type" value="Genomic_DNA"/>
</dbReference>
<proteinExistence type="predicted"/>
<feature type="binding site" evidence="3">
    <location>
        <begin position="302"/>
        <end position="303"/>
    </location>
    <ligand>
        <name>L-histidine</name>
        <dbReference type="ChEBI" id="CHEBI:57595"/>
    </ligand>
</feature>
<dbReference type="SUPFAM" id="SSF55681">
    <property type="entry name" value="Class II aaRS and biotin synthetases"/>
    <property type="match status" value="1"/>
</dbReference>
<dbReference type="InterPro" id="IPR006195">
    <property type="entry name" value="aa-tRNA-synth_II"/>
</dbReference>
<keyword evidence="6" id="KW-1185">Reference proteome</keyword>
<dbReference type="GO" id="GO:0004821">
    <property type="term" value="F:histidine-tRNA ligase activity"/>
    <property type="evidence" value="ECO:0007669"/>
    <property type="project" value="TreeGrafter"/>
</dbReference>
<dbReference type="OrthoDB" id="9797914at2"/>
<dbReference type="InterPro" id="IPR045864">
    <property type="entry name" value="aa-tRNA-synth_II/BPL/LPL"/>
</dbReference>
<feature type="binding site" evidence="3">
    <location>
        <position position="110"/>
    </location>
    <ligand>
        <name>L-histidine</name>
        <dbReference type="ChEBI" id="CHEBI:57595"/>
    </ligand>
</feature>
<dbReference type="GO" id="GO:0005737">
    <property type="term" value="C:cytoplasm"/>
    <property type="evidence" value="ECO:0007669"/>
    <property type="project" value="InterPro"/>
</dbReference>
<dbReference type="Gene3D" id="3.30.930.10">
    <property type="entry name" value="Bira Bifunctional Protein, Domain 2"/>
    <property type="match status" value="1"/>
</dbReference>
<feature type="binding site" evidence="3">
    <location>
        <position position="92"/>
    </location>
    <ligand>
        <name>L-histidine</name>
        <dbReference type="ChEBI" id="CHEBI:57595"/>
    </ligand>
</feature>
<dbReference type="NCBIfam" id="NF008952">
    <property type="entry name" value="PRK12295.1-5"/>
    <property type="match status" value="1"/>
</dbReference>
<dbReference type="PANTHER" id="PTHR43707:SF1">
    <property type="entry name" value="HISTIDINE--TRNA LIGASE, MITOCHONDRIAL-RELATED"/>
    <property type="match status" value="1"/>
</dbReference>
<dbReference type="PIRSF" id="PIRSF001549">
    <property type="entry name" value="His-tRNA_synth"/>
    <property type="match status" value="1"/>
</dbReference>
<dbReference type="STRING" id="441119.SAMN04488047_1347"/>
<dbReference type="Pfam" id="PF13393">
    <property type="entry name" value="tRNA-synt_His"/>
    <property type="match status" value="1"/>
</dbReference>
<dbReference type="AlphaFoldDB" id="A0A1I5VPF8"/>
<dbReference type="GO" id="GO:0006427">
    <property type="term" value="P:histidyl-tRNA aminoacylation"/>
    <property type="evidence" value="ECO:0007669"/>
    <property type="project" value="TreeGrafter"/>
</dbReference>
<feature type="binding site" evidence="3">
    <location>
        <begin position="65"/>
        <end position="67"/>
    </location>
    <ligand>
        <name>L-histidine</name>
        <dbReference type="ChEBI" id="CHEBI:57595"/>
    </ligand>
</feature>
<evidence type="ECO:0000256" key="1">
    <source>
        <dbReference type="ARBA" id="ARBA00011738"/>
    </source>
</evidence>
<gene>
    <name evidence="5" type="ORF">SAMN04488047_1347</name>
</gene>
<feature type="binding site" evidence="3">
    <location>
        <position position="106"/>
    </location>
    <ligand>
        <name>L-histidine</name>
        <dbReference type="ChEBI" id="CHEBI:57595"/>
    </ligand>
</feature>